<dbReference type="PANTHER" id="PTHR14330">
    <property type="entry name" value="A-KINASE-INTERACTING PROTEIN 1"/>
    <property type="match status" value="1"/>
</dbReference>
<accession>A0A401RXR5</accession>
<comment type="caution">
    <text evidence="1">The sequence shown here is derived from an EMBL/GenBank/DDBJ whole genome shotgun (WGS) entry which is preliminary data.</text>
</comment>
<keyword evidence="2" id="KW-1185">Reference proteome</keyword>
<dbReference type="InterPro" id="IPR033214">
    <property type="entry name" value="AKIP1"/>
</dbReference>
<evidence type="ECO:0000313" key="1">
    <source>
        <dbReference type="EMBL" id="GCC22925.1"/>
    </source>
</evidence>
<dbReference type="EMBL" id="BEZZ01000020">
    <property type="protein sequence ID" value="GCC22925.1"/>
    <property type="molecule type" value="Genomic_DNA"/>
</dbReference>
<gene>
    <name evidence="1" type="ORF">chiPu_0001316</name>
</gene>
<dbReference type="Proteomes" id="UP000287033">
    <property type="component" value="Unassembled WGS sequence"/>
</dbReference>
<organism evidence="1 2">
    <name type="scientific">Chiloscyllium punctatum</name>
    <name type="common">Brownbanded bambooshark</name>
    <name type="synonym">Hemiscyllium punctatum</name>
    <dbReference type="NCBI Taxonomy" id="137246"/>
    <lineage>
        <taxon>Eukaryota</taxon>
        <taxon>Metazoa</taxon>
        <taxon>Chordata</taxon>
        <taxon>Craniata</taxon>
        <taxon>Vertebrata</taxon>
        <taxon>Chondrichthyes</taxon>
        <taxon>Elasmobranchii</taxon>
        <taxon>Galeomorphii</taxon>
        <taxon>Galeoidea</taxon>
        <taxon>Orectolobiformes</taxon>
        <taxon>Hemiscylliidae</taxon>
        <taxon>Chiloscyllium</taxon>
    </lineage>
</organism>
<reference evidence="1 2" key="1">
    <citation type="journal article" date="2018" name="Nat. Ecol. Evol.">
        <title>Shark genomes provide insights into elasmobranch evolution and the origin of vertebrates.</title>
        <authorList>
            <person name="Hara Y"/>
            <person name="Yamaguchi K"/>
            <person name="Onimaru K"/>
            <person name="Kadota M"/>
            <person name="Koyanagi M"/>
            <person name="Keeley SD"/>
            <person name="Tatsumi K"/>
            <person name="Tanaka K"/>
            <person name="Motone F"/>
            <person name="Kageyama Y"/>
            <person name="Nozu R"/>
            <person name="Adachi N"/>
            <person name="Nishimura O"/>
            <person name="Nakagawa R"/>
            <person name="Tanegashima C"/>
            <person name="Kiyatake I"/>
            <person name="Matsumoto R"/>
            <person name="Murakumo K"/>
            <person name="Nishida K"/>
            <person name="Terakita A"/>
            <person name="Kuratani S"/>
            <person name="Sato K"/>
            <person name="Hyodo S Kuraku.S."/>
        </authorList>
    </citation>
    <scope>NUCLEOTIDE SEQUENCE [LARGE SCALE GENOMIC DNA]</scope>
</reference>
<name>A0A401RXR5_CHIPU</name>
<dbReference type="PANTHER" id="PTHR14330:SF2">
    <property type="entry name" value="A-KINASE-INTERACTING PROTEIN 1"/>
    <property type="match status" value="1"/>
</dbReference>
<dbReference type="AlphaFoldDB" id="A0A401RXR5"/>
<sequence length="264" mass="29588">MVQLVRGQVVVRTGVILCSKKSCAAVGANSFQVRYVEKVSVPEVGFKMCLMFKASTHTETCCERPAIDRAILKADFTPTLPGDPSTTVHLDLTIPFCNKNCITMEPSSCQLHSALRRSSELGRAVLKRARNRRVHWSPDDLSCGGESESVESSVQKDEAKQEWSDIDEAFASVLHCLAHATRQCKHYYKDVPLNETDKLEENHIRRYHMAPSRTKVPVRYTDKVHIQVAPGSYAVTAKSKISERQQTRVIHLGPDQTINLAFHV</sequence>
<dbReference type="STRING" id="137246.A0A401RXR5"/>
<proteinExistence type="predicted"/>
<evidence type="ECO:0000313" key="2">
    <source>
        <dbReference type="Proteomes" id="UP000287033"/>
    </source>
</evidence>
<dbReference type="OrthoDB" id="5945634at2759"/>
<dbReference type="GO" id="GO:1901222">
    <property type="term" value="P:regulation of non-canonical NF-kappaB signal transduction"/>
    <property type="evidence" value="ECO:0007669"/>
    <property type="project" value="InterPro"/>
</dbReference>
<protein>
    <submittedName>
        <fullName evidence="1">Uncharacterized protein</fullName>
    </submittedName>
</protein>
<dbReference type="GO" id="GO:0005654">
    <property type="term" value="C:nucleoplasm"/>
    <property type="evidence" value="ECO:0007669"/>
    <property type="project" value="TreeGrafter"/>
</dbReference>